<dbReference type="KEGG" id="tng:GSTEN00038117G001"/>
<reference evidence="1" key="1">
    <citation type="journal article" date="2004" name="Nature">
        <title>Genome duplication in the teleost fish Tetraodon nigroviridis reveals the early vertebrate proto-karyotype.</title>
        <authorList>
            <person name="Jaillon O."/>
            <person name="Aury J.-M."/>
            <person name="Brunet F."/>
            <person name="Petit J.-L."/>
            <person name="Stange-Thomann N."/>
            <person name="Mauceli E."/>
            <person name="Bouneau L."/>
            <person name="Fischer C."/>
            <person name="Ozouf-Costaz C."/>
            <person name="Bernot A."/>
            <person name="Nicaud S."/>
            <person name="Jaffe D."/>
            <person name="Fisher S."/>
            <person name="Lutfalla G."/>
            <person name="Dossat C."/>
            <person name="Segurens B."/>
            <person name="Dasilva C."/>
            <person name="Salanoubat M."/>
            <person name="Levy M."/>
            <person name="Boudet N."/>
            <person name="Castellano S."/>
            <person name="Anthouard V."/>
            <person name="Jubin C."/>
            <person name="Castelli V."/>
            <person name="Katinka M."/>
            <person name="Vacherie B."/>
            <person name="Biemont C."/>
            <person name="Skalli Z."/>
            <person name="Cattolico L."/>
            <person name="Poulain J."/>
            <person name="De Berardinis V."/>
            <person name="Cruaud C."/>
            <person name="Duprat S."/>
            <person name="Brottier P."/>
            <person name="Coutanceau J.-P."/>
            <person name="Gouzy J."/>
            <person name="Parra G."/>
            <person name="Lardier G."/>
            <person name="Chapple C."/>
            <person name="McKernan K.J."/>
            <person name="McEwan P."/>
            <person name="Bosak S."/>
            <person name="Kellis M."/>
            <person name="Volff J.-N."/>
            <person name="Guigo R."/>
            <person name="Zody M.C."/>
            <person name="Mesirov J."/>
            <person name="Lindblad-Toh K."/>
            <person name="Birren B."/>
            <person name="Nusbaum C."/>
            <person name="Kahn D."/>
            <person name="Robinson-Rechavi M."/>
            <person name="Laudet V."/>
            <person name="Schachter V."/>
            <person name="Quetier F."/>
            <person name="Saurin W."/>
            <person name="Scarpelli C."/>
            <person name="Wincker P."/>
            <person name="Lander E.S."/>
            <person name="Weissenbach J."/>
            <person name="Roest Crollius H."/>
        </authorList>
    </citation>
    <scope>NUCLEOTIDE SEQUENCE [LARGE SCALE GENOMIC DNA]</scope>
</reference>
<gene>
    <name evidence="1" type="ORF">GSTENG00038117001</name>
</gene>
<feature type="non-terminal residue" evidence="1">
    <location>
        <position position="1"/>
    </location>
</feature>
<reference evidence="1" key="2">
    <citation type="submission" date="2004-02" db="EMBL/GenBank/DDBJ databases">
        <authorList>
            <consortium name="Genoscope"/>
            <consortium name="Whitehead Institute Centre for Genome Research"/>
        </authorList>
    </citation>
    <scope>NUCLEOTIDE SEQUENCE</scope>
</reference>
<accession>Q4RDW0</accession>
<dbReference type="AlphaFoldDB" id="Q4RDW0"/>
<dbReference type="EMBL" id="CAAE01015597">
    <property type="protein sequence ID" value="CAG13422.1"/>
    <property type="molecule type" value="Genomic_DNA"/>
</dbReference>
<organism evidence="1">
    <name type="scientific">Tetraodon nigroviridis</name>
    <name type="common">Spotted green pufferfish</name>
    <name type="synonym">Chelonodon nigroviridis</name>
    <dbReference type="NCBI Taxonomy" id="99883"/>
    <lineage>
        <taxon>Eukaryota</taxon>
        <taxon>Metazoa</taxon>
        <taxon>Chordata</taxon>
        <taxon>Craniata</taxon>
        <taxon>Vertebrata</taxon>
        <taxon>Euteleostomi</taxon>
        <taxon>Actinopterygii</taxon>
        <taxon>Neopterygii</taxon>
        <taxon>Teleostei</taxon>
        <taxon>Neoteleostei</taxon>
        <taxon>Acanthomorphata</taxon>
        <taxon>Eupercaria</taxon>
        <taxon>Tetraodontiformes</taxon>
        <taxon>Tetradontoidea</taxon>
        <taxon>Tetraodontidae</taxon>
        <taxon>Tetraodon</taxon>
    </lineage>
</organism>
<evidence type="ECO:0000313" key="1">
    <source>
        <dbReference type="EMBL" id="CAG13422.1"/>
    </source>
</evidence>
<sequence length="47" mass="5632">DLQPSLDRVRSASTTCLRPEPNFHFLDRDRYPLPVLMLLFSKMNKRR</sequence>
<dbReference type="OrthoDB" id="10657525at2759"/>
<name>Q4RDW0_TETNG</name>
<comment type="caution">
    <text evidence="1">The sequence shown here is derived from an EMBL/GenBank/DDBJ whole genome shotgun (WGS) entry which is preliminary data.</text>
</comment>
<proteinExistence type="predicted"/>
<protein>
    <submittedName>
        <fullName evidence="1">(spotted green pufferfish) hypothetical protein</fullName>
    </submittedName>
</protein>